<evidence type="ECO:0000313" key="10">
    <source>
        <dbReference type="EMBL" id="BDG60677.1"/>
    </source>
</evidence>
<evidence type="ECO:0000256" key="8">
    <source>
        <dbReference type="ARBA" id="ARBA00049934"/>
    </source>
</evidence>
<evidence type="ECO:0000259" key="9">
    <source>
        <dbReference type="SMART" id="SM00790"/>
    </source>
</evidence>
<evidence type="ECO:0000256" key="7">
    <source>
        <dbReference type="ARBA" id="ARBA00023014"/>
    </source>
</evidence>
<dbReference type="GO" id="GO:0051539">
    <property type="term" value="F:4 iron, 4 sulfur cluster binding"/>
    <property type="evidence" value="ECO:0007669"/>
    <property type="project" value="UniProtKB-KW"/>
</dbReference>
<evidence type="ECO:0000256" key="3">
    <source>
        <dbReference type="ARBA" id="ARBA00022485"/>
    </source>
</evidence>
<evidence type="ECO:0000256" key="1">
    <source>
        <dbReference type="ARBA" id="ARBA00001966"/>
    </source>
</evidence>
<dbReference type="SUPFAM" id="SSF48310">
    <property type="entry name" value="Aldehyde ferredoxin oxidoreductase, C-terminal domains"/>
    <property type="match status" value="1"/>
</dbReference>
<name>A0AA35CK40_9FIRM</name>
<gene>
    <name evidence="10" type="ORF">caldi_17670</name>
</gene>
<evidence type="ECO:0000256" key="4">
    <source>
        <dbReference type="ARBA" id="ARBA00022723"/>
    </source>
</evidence>
<dbReference type="GO" id="GO:0016625">
    <property type="term" value="F:oxidoreductase activity, acting on the aldehyde or oxo group of donors, iron-sulfur protein as acceptor"/>
    <property type="evidence" value="ECO:0007669"/>
    <property type="project" value="InterPro"/>
</dbReference>
<dbReference type="SUPFAM" id="SSF56228">
    <property type="entry name" value="Aldehyde ferredoxin oxidoreductase, N-terminal domain"/>
    <property type="match status" value="1"/>
</dbReference>
<dbReference type="GO" id="GO:0046872">
    <property type="term" value="F:metal ion binding"/>
    <property type="evidence" value="ECO:0007669"/>
    <property type="project" value="UniProtKB-KW"/>
</dbReference>
<sequence length="631" mass="68519">MGLEATILYVDLTHARVWKETLDEATFRKYPGGSALAAYLLLKHIPRGADPLGPENVLVWAVGPLTGLPISGQSRLSVSARSPLTGAIGDSQSGGFFPAEMRAAGVEAIVFLGRAPEPVYLWLHDGEAELRPAGHLWGKVTGEVEAILKKELGDPKVQIAQIGPAGENLVRYAAIINMANRANGRTGMGAVMGSKNLKAVAVRGTNPPRPAMPREFAALARRFKELQERNPGIVEFGRLGTAGVVTSQNYQGGLPTRNYTSGVFEGAEAISGETLYTTYLKERDTCYACTVKCKRVVEIHSPEIEVDETYGGPEYETLATFGSYCGVSDLAALCKANELVNKYGLDSISCGATIAWAMEAAEKGLLDDEGIGLRFGNAQAMLKAIEMLAHREGRLGNLLAEGSLRAARSLGPEAEKLTVTVKGQELPAHMPQVKRSLGLIYAVNPFGADHQSSEHDTAYRSKPGTIFRQRLEALGITERMDGKDLSPAKVRAGYWTQVYYSALDTFGVCQFVWGSSWQLYGPNELVELVRYATGWDTSLWEIMKVGERRLNLLRAFNAREGIGREADRLPDRLFEPLKGGPSDGVALDRAEIERALDLYYGMAGWDPSTGLPTRARLEELDLGWVADLAGL</sequence>
<organism evidence="10 11">
    <name type="scientific">Caldinitratiruptor microaerophilus</name>
    <dbReference type="NCBI Taxonomy" id="671077"/>
    <lineage>
        <taxon>Bacteria</taxon>
        <taxon>Bacillati</taxon>
        <taxon>Bacillota</taxon>
        <taxon>Clostridia</taxon>
        <taxon>Eubacteriales</taxon>
        <taxon>Symbiobacteriaceae</taxon>
        <taxon>Caldinitratiruptor</taxon>
    </lineage>
</organism>
<dbReference type="AlphaFoldDB" id="A0AA35CK40"/>
<comment type="similarity">
    <text evidence="2">Belongs to the AOR/FOR family.</text>
</comment>
<dbReference type="InterPro" id="IPR013983">
    <property type="entry name" value="Ald_Fedxn_OxRdtase_N"/>
</dbReference>
<feature type="domain" description="Aldehyde ferredoxin oxidoreductase N-terminal" evidence="9">
    <location>
        <begin position="6"/>
        <end position="206"/>
    </location>
</feature>
<dbReference type="Proteomes" id="UP001163687">
    <property type="component" value="Chromosome"/>
</dbReference>
<dbReference type="InterPro" id="IPR013984">
    <property type="entry name" value="Ald_Fedxn_OxRdtase_dom2"/>
</dbReference>
<evidence type="ECO:0000256" key="5">
    <source>
        <dbReference type="ARBA" id="ARBA00023002"/>
    </source>
</evidence>
<dbReference type="InterPro" id="IPR036021">
    <property type="entry name" value="Tungsten_al_ferr_oxy-like_C"/>
</dbReference>
<keyword evidence="5" id="KW-0560">Oxidoreductase</keyword>
<reference evidence="10" key="1">
    <citation type="submission" date="2022-03" db="EMBL/GenBank/DDBJ databases">
        <title>Complete genome sequence of Caldinitratiruptor microaerophilus.</title>
        <authorList>
            <person name="Mukaiyama R."/>
            <person name="Nishiyama T."/>
            <person name="Ueda K."/>
        </authorList>
    </citation>
    <scope>NUCLEOTIDE SEQUENCE</scope>
    <source>
        <strain evidence="10">JCM 16183</strain>
    </source>
</reference>
<evidence type="ECO:0000256" key="6">
    <source>
        <dbReference type="ARBA" id="ARBA00023004"/>
    </source>
</evidence>
<keyword evidence="7" id="KW-0411">Iron-sulfur</keyword>
<dbReference type="Pfam" id="PF01314">
    <property type="entry name" value="AFOR_C"/>
    <property type="match status" value="1"/>
</dbReference>
<dbReference type="PANTHER" id="PTHR30038">
    <property type="entry name" value="ALDEHYDE FERREDOXIN OXIDOREDUCTASE"/>
    <property type="match status" value="1"/>
</dbReference>
<keyword evidence="11" id="KW-1185">Reference proteome</keyword>
<keyword evidence="3" id="KW-0004">4Fe-4S</keyword>
<protein>
    <submittedName>
        <fullName evidence="10">Aldehyde ferredoxin oxidoreductase</fullName>
    </submittedName>
</protein>
<dbReference type="Gene3D" id="1.10.599.10">
    <property type="entry name" value="Aldehyde Ferredoxin Oxidoreductase Protein, subunit A, domain 3"/>
    <property type="match status" value="1"/>
</dbReference>
<proteinExistence type="inferred from homology"/>
<dbReference type="Pfam" id="PF02730">
    <property type="entry name" value="AFOR_N"/>
    <property type="match status" value="1"/>
</dbReference>
<evidence type="ECO:0000256" key="2">
    <source>
        <dbReference type="ARBA" id="ARBA00011032"/>
    </source>
</evidence>
<dbReference type="InterPro" id="IPR051919">
    <property type="entry name" value="W-dependent_AOR"/>
</dbReference>
<dbReference type="Gene3D" id="3.60.9.10">
    <property type="entry name" value="Aldehyde ferredoxin oxidoreductase, N-terminal domain"/>
    <property type="match status" value="1"/>
</dbReference>
<accession>A0AA35CK40</accession>
<comment type="cofactor">
    <cofactor evidence="8">
        <name>tungstopterin</name>
        <dbReference type="ChEBI" id="CHEBI:30402"/>
    </cofactor>
</comment>
<dbReference type="GO" id="GO:0009055">
    <property type="term" value="F:electron transfer activity"/>
    <property type="evidence" value="ECO:0007669"/>
    <property type="project" value="InterPro"/>
</dbReference>
<dbReference type="InterPro" id="IPR036503">
    <property type="entry name" value="Ald_Fedxn_OxRdtase_N_sf"/>
</dbReference>
<dbReference type="PANTHER" id="PTHR30038:SF7">
    <property type="entry name" value="TUNGSTEN-CONTAINING GLYCERALDEHYDE-3-PHOSPHATE:FERREDOXIN OXIDOREDUCTASE"/>
    <property type="match status" value="1"/>
</dbReference>
<keyword evidence="4" id="KW-0479">Metal-binding</keyword>
<keyword evidence="6" id="KW-0408">Iron</keyword>
<evidence type="ECO:0000313" key="11">
    <source>
        <dbReference type="Proteomes" id="UP001163687"/>
    </source>
</evidence>
<dbReference type="InterPro" id="IPR013985">
    <property type="entry name" value="Ald_Fedxn_OxRdtase_dom3"/>
</dbReference>
<comment type="cofactor">
    <cofactor evidence="1">
        <name>[4Fe-4S] cluster</name>
        <dbReference type="ChEBI" id="CHEBI:49883"/>
    </cofactor>
</comment>
<dbReference type="EMBL" id="AP025628">
    <property type="protein sequence ID" value="BDG60677.1"/>
    <property type="molecule type" value="Genomic_DNA"/>
</dbReference>
<dbReference type="RefSeq" id="WP_264844680.1">
    <property type="nucleotide sequence ID" value="NZ_AP025628.1"/>
</dbReference>
<dbReference type="KEGG" id="cmic:caldi_17670"/>
<dbReference type="SMART" id="SM00790">
    <property type="entry name" value="AFOR_N"/>
    <property type="match status" value="1"/>
</dbReference>
<dbReference type="InterPro" id="IPR001203">
    <property type="entry name" value="OxRdtase_Ald_Fedxn_C"/>
</dbReference>
<dbReference type="Gene3D" id="1.10.569.10">
    <property type="entry name" value="Aldehyde Ferredoxin Oxidoreductase Protein, subunit A, domain 2"/>
    <property type="match status" value="1"/>
</dbReference>